<accession>A0A2A6C3R4</accession>
<accession>A0A8R1UWD4</accession>
<dbReference type="EnsemblMetazoa" id="PPA40487.1">
    <property type="protein sequence ID" value="PPA40487.1"/>
    <property type="gene ID" value="WBGene00278856"/>
</dbReference>
<keyword evidence="2" id="KW-1185">Reference proteome</keyword>
<organism evidence="1 2">
    <name type="scientific">Pristionchus pacificus</name>
    <name type="common">Parasitic nematode worm</name>
    <dbReference type="NCBI Taxonomy" id="54126"/>
    <lineage>
        <taxon>Eukaryota</taxon>
        <taxon>Metazoa</taxon>
        <taxon>Ecdysozoa</taxon>
        <taxon>Nematoda</taxon>
        <taxon>Chromadorea</taxon>
        <taxon>Rhabditida</taxon>
        <taxon>Rhabditina</taxon>
        <taxon>Diplogasteromorpha</taxon>
        <taxon>Diplogasteroidea</taxon>
        <taxon>Neodiplogasteridae</taxon>
        <taxon>Pristionchus</taxon>
    </lineage>
</organism>
<reference evidence="1" key="2">
    <citation type="submission" date="2022-06" db="UniProtKB">
        <authorList>
            <consortium name="EnsemblMetazoa"/>
        </authorList>
    </citation>
    <scope>IDENTIFICATION</scope>
    <source>
        <strain evidence="1">PS312</strain>
    </source>
</reference>
<protein>
    <submittedName>
        <fullName evidence="1">Uncharacterized protein</fullName>
    </submittedName>
</protein>
<dbReference type="PANTHER" id="PTHR34851">
    <property type="entry name" value="PROTEIN CBG05235-RELATED"/>
    <property type="match status" value="1"/>
</dbReference>
<dbReference type="Proteomes" id="UP000005239">
    <property type="component" value="Unassembled WGS sequence"/>
</dbReference>
<reference evidence="2" key="1">
    <citation type="journal article" date="2008" name="Nat. Genet.">
        <title>The Pristionchus pacificus genome provides a unique perspective on nematode lifestyle and parasitism.</title>
        <authorList>
            <person name="Dieterich C."/>
            <person name="Clifton S.W."/>
            <person name="Schuster L.N."/>
            <person name="Chinwalla A."/>
            <person name="Delehaunty K."/>
            <person name="Dinkelacker I."/>
            <person name="Fulton L."/>
            <person name="Fulton R."/>
            <person name="Godfrey J."/>
            <person name="Minx P."/>
            <person name="Mitreva M."/>
            <person name="Roeseler W."/>
            <person name="Tian H."/>
            <person name="Witte H."/>
            <person name="Yang S.P."/>
            <person name="Wilson R.K."/>
            <person name="Sommer R.J."/>
        </authorList>
    </citation>
    <scope>NUCLEOTIDE SEQUENCE [LARGE SCALE GENOMIC DNA]</scope>
    <source>
        <strain evidence="2">PS312</strain>
    </source>
</reference>
<evidence type="ECO:0000313" key="1">
    <source>
        <dbReference type="EnsemblMetazoa" id="PPA40487.1"/>
    </source>
</evidence>
<dbReference type="AlphaFoldDB" id="A0A2A6C3R4"/>
<gene>
    <name evidence="1" type="primary">WBGene00278856</name>
</gene>
<name>A0A2A6C3R4_PRIPA</name>
<evidence type="ECO:0000313" key="2">
    <source>
        <dbReference type="Proteomes" id="UP000005239"/>
    </source>
</evidence>
<sequence length="453" mass="50845">MESSPSSKNDEFRPKVLVYSIQSGFSHVNFMGRIADTLAAGGMDVTLLLNHQKTSIGSGTTKVRVIPIDVSKEAIDHLSDPPNMQVIELGFDERDPLYKCCCGIFHVKTGARITSVLNVIMSSSLIIQLFIIPYNLVFSILEYSGIAAVIVSSTSMFIATFTFRPKLVIAYLITQLTLSIFVSILFTTCIISIFLPSSVGRFTMDHVLQLSFMDNKLDGLSEQEANAEVIFVCFCFAVGLFLSFMWELLLLRVSFLCYNYLLDVRDAREGLKSHLPPLRLESTARGTILVGLEHKFDERDPLYKCCCGIFHVKTGTRILSTLNVVMSSSLLIIQLYFVPYNLVFSVIEVSLMIFASVLFIVYMVSIPTRNCRSIYNEPLIVLVAFWFAAGLFCSFLWEVFLLRVSFLCYNYLLDVRDAREGVNTLPPLRLESSARGVFLVGMEHVSTSCSNFQ</sequence>
<dbReference type="PANTHER" id="PTHR34851:SF5">
    <property type="entry name" value="MARVEL DOMAIN-CONTAINING PROTEIN"/>
    <property type="match status" value="1"/>
</dbReference>
<proteinExistence type="predicted"/>